<evidence type="ECO:0008006" key="9">
    <source>
        <dbReference type="Google" id="ProtNLM"/>
    </source>
</evidence>
<feature type="transmembrane region" description="Helical" evidence="6">
    <location>
        <begin position="367"/>
        <end position="384"/>
    </location>
</feature>
<reference evidence="7" key="1">
    <citation type="submission" date="2020-04" db="EMBL/GenBank/DDBJ databases">
        <authorList>
            <person name="Zhang T."/>
        </authorList>
    </citation>
    <scope>NUCLEOTIDE SEQUENCE</scope>
    <source>
        <strain evidence="7">HKST-UBA17</strain>
    </source>
</reference>
<dbReference type="EMBL" id="JAGQLN010000011">
    <property type="protein sequence ID" value="MCA9376926.1"/>
    <property type="molecule type" value="Genomic_DNA"/>
</dbReference>
<accession>A0A955I310</accession>
<proteinExistence type="predicted"/>
<evidence type="ECO:0000256" key="3">
    <source>
        <dbReference type="ARBA" id="ARBA00022692"/>
    </source>
</evidence>
<keyword evidence="4 6" id="KW-1133">Transmembrane helix</keyword>
<feature type="transmembrane region" description="Helical" evidence="6">
    <location>
        <begin position="186"/>
        <end position="206"/>
    </location>
</feature>
<evidence type="ECO:0000256" key="4">
    <source>
        <dbReference type="ARBA" id="ARBA00022989"/>
    </source>
</evidence>
<dbReference type="PANTHER" id="PTHR30250:SF11">
    <property type="entry name" value="O-ANTIGEN TRANSPORTER-RELATED"/>
    <property type="match status" value="1"/>
</dbReference>
<feature type="transmembrane region" description="Helical" evidence="6">
    <location>
        <begin position="396"/>
        <end position="412"/>
    </location>
</feature>
<keyword evidence="3 6" id="KW-0812">Transmembrane</keyword>
<evidence type="ECO:0000256" key="1">
    <source>
        <dbReference type="ARBA" id="ARBA00004651"/>
    </source>
</evidence>
<feature type="transmembrane region" description="Helical" evidence="6">
    <location>
        <begin position="160"/>
        <end position="180"/>
    </location>
</feature>
<feature type="transmembrane region" description="Helical" evidence="6">
    <location>
        <begin position="27"/>
        <end position="47"/>
    </location>
</feature>
<keyword evidence="5 6" id="KW-0472">Membrane</keyword>
<evidence type="ECO:0000313" key="7">
    <source>
        <dbReference type="EMBL" id="MCA9376926.1"/>
    </source>
</evidence>
<protein>
    <recommendedName>
        <fullName evidence="9">Polysaccharide biosynthesis protein</fullName>
    </recommendedName>
</protein>
<evidence type="ECO:0000313" key="8">
    <source>
        <dbReference type="Proteomes" id="UP000741282"/>
    </source>
</evidence>
<comment type="caution">
    <text evidence="7">The sequence shown here is derived from an EMBL/GenBank/DDBJ whole genome shotgun (WGS) entry which is preliminary data.</text>
</comment>
<dbReference type="Proteomes" id="UP000741282">
    <property type="component" value="Unassembled WGS sequence"/>
</dbReference>
<feature type="transmembrane region" description="Helical" evidence="6">
    <location>
        <begin position="257"/>
        <end position="284"/>
    </location>
</feature>
<feature type="transmembrane region" description="Helical" evidence="6">
    <location>
        <begin position="128"/>
        <end position="148"/>
    </location>
</feature>
<comment type="subcellular location">
    <subcellularLocation>
        <location evidence="1">Cell membrane</location>
        <topology evidence="1">Multi-pass membrane protein</topology>
    </subcellularLocation>
</comment>
<evidence type="ECO:0000256" key="5">
    <source>
        <dbReference type="ARBA" id="ARBA00023136"/>
    </source>
</evidence>
<gene>
    <name evidence="7" type="ORF">KC685_03340</name>
</gene>
<feature type="transmembrane region" description="Helical" evidence="6">
    <location>
        <begin position="337"/>
        <end position="355"/>
    </location>
</feature>
<organism evidence="7 8">
    <name type="scientific">Candidatus Dojkabacteria bacterium</name>
    <dbReference type="NCBI Taxonomy" id="2099670"/>
    <lineage>
        <taxon>Bacteria</taxon>
        <taxon>Candidatus Dojkabacteria</taxon>
    </lineage>
</organism>
<evidence type="ECO:0000256" key="6">
    <source>
        <dbReference type="SAM" id="Phobius"/>
    </source>
</evidence>
<keyword evidence="2" id="KW-1003">Cell membrane</keyword>
<sequence>MKVRDLVQSNSFPLIRYLTETELVRDLIITTVISGLASVLNYLFNIIAANQLPAESFSIMSGVVGLLYLIQIPALTIQTYFTKKSAGLKHIQLEELRATTRSYMIYGVLGVLIVFFLLPLLAKVTGVEIRYVVPVSIMIFASVFTPAMRGMILGLKRINLYNILSIVESSLRLLMFFLIIQISTDAVWPLWSYILPSMVVGLFAYISLRRSSFTNQGEDVLMKQENFGYLIVTLISFFLFNGLISLDLVLVDPSYRASYAALSLVGKIVYFASALATSVLFSYFANTKNRTTKRRYLYVGGALNLSIGFGLVYVFMVFGDAIHQAMFHGNYPEIQKYMVPLAIGMSFYSVTYLLLNYLLSDKRRGQILILLGIFLGQIILYLFRNDVLLDAVTNQIFLYATIAILILFYWAFEERRSINKTKLNRS</sequence>
<dbReference type="GO" id="GO:0005886">
    <property type="term" value="C:plasma membrane"/>
    <property type="evidence" value="ECO:0007669"/>
    <property type="project" value="UniProtKB-SubCell"/>
</dbReference>
<feature type="transmembrane region" description="Helical" evidence="6">
    <location>
        <begin position="103"/>
        <end position="122"/>
    </location>
</feature>
<dbReference type="InterPro" id="IPR050833">
    <property type="entry name" value="Poly_Biosynth_Transport"/>
</dbReference>
<evidence type="ECO:0000256" key="2">
    <source>
        <dbReference type="ARBA" id="ARBA00022475"/>
    </source>
</evidence>
<dbReference type="AlphaFoldDB" id="A0A955I310"/>
<feature type="transmembrane region" description="Helical" evidence="6">
    <location>
        <begin position="296"/>
        <end position="317"/>
    </location>
</feature>
<reference evidence="7" key="2">
    <citation type="journal article" date="2021" name="Microbiome">
        <title>Successional dynamics and alternative stable states in a saline activated sludge microbial community over 9 years.</title>
        <authorList>
            <person name="Wang Y."/>
            <person name="Ye J."/>
            <person name="Ju F."/>
            <person name="Liu L."/>
            <person name="Boyd J.A."/>
            <person name="Deng Y."/>
            <person name="Parks D.H."/>
            <person name="Jiang X."/>
            <person name="Yin X."/>
            <person name="Woodcroft B.J."/>
            <person name="Tyson G.W."/>
            <person name="Hugenholtz P."/>
            <person name="Polz M.F."/>
            <person name="Zhang T."/>
        </authorList>
    </citation>
    <scope>NUCLEOTIDE SEQUENCE</scope>
    <source>
        <strain evidence="7">HKST-UBA17</strain>
    </source>
</reference>
<feature type="transmembrane region" description="Helical" evidence="6">
    <location>
        <begin position="227"/>
        <end position="251"/>
    </location>
</feature>
<name>A0A955I310_9BACT</name>
<feature type="transmembrane region" description="Helical" evidence="6">
    <location>
        <begin position="59"/>
        <end position="82"/>
    </location>
</feature>
<dbReference type="PANTHER" id="PTHR30250">
    <property type="entry name" value="PST FAMILY PREDICTED COLANIC ACID TRANSPORTER"/>
    <property type="match status" value="1"/>
</dbReference>